<dbReference type="InterPro" id="IPR043141">
    <property type="entry name" value="Ribosomal_uL10-like_sf"/>
</dbReference>
<comment type="subunit">
    <text evidence="5 7">Part of the ribosomal stalk of the 50S ribosomal subunit. The N-terminus interacts with L11 and the large rRNA to form the base of the stalk. The C-terminus forms an elongated spine to which L12 dimers bind in a sequential fashion forming a multimeric L10(L12)X complex.</text>
</comment>
<dbReference type="InterPro" id="IPR022973">
    <property type="entry name" value="Ribosomal_uL10_bac"/>
</dbReference>
<dbReference type="Gene3D" id="6.10.250.290">
    <property type="match status" value="1"/>
</dbReference>
<dbReference type="SUPFAM" id="SSF160369">
    <property type="entry name" value="Ribosomal protein L10-like"/>
    <property type="match status" value="1"/>
</dbReference>
<name>A0A6J4P0J6_9ACTN</name>
<dbReference type="InterPro" id="IPR002363">
    <property type="entry name" value="Ribosomal_uL10_CS_bac"/>
</dbReference>
<comment type="similarity">
    <text evidence="2 7">Belongs to the universal ribosomal protein uL10 family.</text>
</comment>
<keyword evidence="3 7" id="KW-0689">Ribosomal protein</keyword>
<keyword evidence="7" id="KW-0694">RNA-binding</keyword>
<sequence length="251" mass="25143">MARPDKAAAVAELTDKFNNSAGAVLTEYRGLTVAALRTLRRSLGDDATYAVSKNTLTTIAAREAGVQSLEEHLVGPTAIAFIEGDPVTVAKGLRDFARANPLLVIKGGVLDGKILTSDDVRRLADLESREVLLAMMAGAMQGALQNAVSLFAAPLSQAARVMAALESAAAENPSLIAGAGTPADGAQEPTTEGPADSPSGSAVAEPTNGELAADAAPAVEATEAAPAADATEAAPAADATEAAPAAEETTA</sequence>
<evidence type="ECO:0000256" key="5">
    <source>
        <dbReference type="ARBA" id="ARBA00026025"/>
    </source>
</evidence>
<dbReference type="Gene3D" id="3.30.70.1730">
    <property type="match status" value="1"/>
</dbReference>
<proteinExistence type="inferred from homology"/>
<dbReference type="HAMAP" id="MF_00362">
    <property type="entry name" value="Ribosomal_uL10"/>
    <property type="match status" value="1"/>
</dbReference>
<dbReference type="AlphaFoldDB" id="A0A6J4P0J6"/>
<evidence type="ECO:0000256" key="4">
    <source>
        <dbReference type="ARBA" id="ARBA00023274"/>
    </source>
</evidence>
<keyword evidence="4 7" id="KW-0687">Ribonucleoprotein</keyword>
<dbReference type="InterPro" id="IPR047865">
    <property type="entry name" value="Ribosomal_uL10_bac_type"/>
</dbReference>
<accession>A0A6J4P0J6</accession>
<dbReference type="PANTHER" id="PTHR11560">
    <property type="entry name" value="39S RIBOSOMAL PROTEIN L10, MITOCHONDRIAL"/>
    <property type="match status" value="1"/>
</dbReference>
<evidence type="ECO:0000256" key="6">
    <source>
        <dbReference type="ARBA" id="ARBA00035202"/>
    </source>
</evidence>
<protein>
    <recommendedName>
        <fullName evidence="6 7">Large ribosomal subunit protein uL10</fullName>
    </recommendedName>
</protein>
<evidence type="ECO:0000256" key="3">
    <source>
        <dbReference type="ARBA" id="ARBA00022980"/>
    </source>
</evidence>
<dbReference type="CDD" id="cd05797">
    <property type="entry name" value="Ribosomal_L10"/>
    <property type="match status" value="1"/>
</dbReference>
<evidence type="ECO:0000256" key="2">
    <source>
        <dbReference type="ARBA" id="ARBA00008889"/>
    </source>
</evidence>
<organism evidence="9">
    <name type="scientific">uncultured Propionibacteriaceae bacterium</name>
    <dbReference type="NCBI Taxonomy" id="257457"/>
    <lineage>
        <taxon>Bacteria</taxon>
        <taxon>Bacillati</taxon>
        <taxon>Actinomycetota</taxon>
        <taxon>Actinomycetes</taxon>
        <taxon>Propionibacteriales</taxon>
        <taxon>Propionibacteriaceae</taxon>
        <taxon>environmental samples</taxon>
    </lineage>
</organism>
<dbReference type="GO" id="GO:0070180">
    <property type="term" value="F:large ribosomal subunit rRNA binding"/>
    <property type="evidence" value="ECO:0007669"/>
    <property type="project" value="UniProtKB-UniRule"/>
</dbReference>
<dbReference type="EMBL" id="CADCUO010000152">
    <property type="protein sequence ID" value="CAA9402838.1"/>
    <property type="molecule type" value="Genomic_DNA"/>
</dbReference>
<dbReference type="GO" id="GO:0006412">
    <property type="term" value="P:translation"/>
    <property type="evidence" value="ECO:0007669"/>
    <property type="project" value="UniProtKB-UniRule"/>
</dbReference>
<evidence type="ECO:0000256" key="7">
    <source>
        <dbReference type="HAMAP-Rule" id="MF_00362"/>
    </source>
</evidence>
<keyword evidence="7" id="KW-0699">rRNA-binding</keyword>
<dbReference type="InterPro" id="IPR001790">
    <property type="entry name" value="Ribosomal_uL10"/>
</dbReference>
<dbReference type="NCBIfam" id="NF000955">
    <property type="entry name" value="PRK00099.1-1"/>
    <property type="match status" value="1"/>
</dbReference>
<dbReference type="GO" id="GO:0003735">
    <property type="term" value="F:structural constituent of ribosome"/>
    <property type="evidence" value="ECO:0007669"/>
    <property type="project" value="InterPro"/>
</dbReference>
<evidence type="ECO:0000256" key="8">
    <source>
        <dbReference type="SAM" id="MobiDB-lite"/>
    </source>
</evidence>
<gene>
    <name evidence="7" type="primary">rplJ</name>
    <name evidence="9" type="ORF">AVDCRST_MAG75-2248</name>
</gene>
<dbReference type="GO" id="GO:0015934">
    <property type="term" value="C:large ribosomal subunit"/>
    <property type="evidence" value="ECO:0007669"/>
    <property type="project" value="InterPro"/>
</dbReference>
<reference evidence="9" key="1">
    <citation type="submission" date="2020-02" db="EMBL/GenBank/DDBJ databases">
        <authorList>
            <person name="Meier V. D."/>
        </authorList>
    </citation>
    <scope>NUCLEOTIDE SEQUENCE</scope>
    <source>
        <strain evidence="9">AVDCRST_MAG75</strain>
    </source>
</reference>
<feature type="compositionally biased region" description="Low complexity" evidence="8">
    <location>
        <begin position="212"/>
        <end position="251"/>
    </location>
</feature>
<evidence type="ECO:0000256" key="1">
    <source>
        <dbReference type="ARBA" id="ARBA00002633"/>
    </source>
</evidence>
<dbReference type="Pfam" id="PF00466">
    <property type="entry name" value="Ribosomal_L10"/>
    <property type="match status" value="1"/>
</dbReference>
<comment type="function">
    <text evidence="1 7">Forms part of the ribosomal stalk, playing a central role in the interaction of the ribosome with GTP-bound translation factors.</text>
</comment>
<dbReference type="PROSITE" id="PS01109">
    <property type="entry name" value="RIBOSOMAL_L10"/>
    <property type="match status" value="1"/>
</dbReference>
<evidence type="ECO:0000313" key="9">
    <source>
        <dbReference type="EMBL" id="CAA9402838.1"/>
    </source>
</evidence>
<feature type="region of interest" description="Disordered" evidence="8">
    <location>
        <begin position="175"/>
        <end position="251"/>
    </location>
</feature>